<dbReference type="PANTHER" id="PTHR43133:SF46">
    <property type="entry name" value="RNA POLYMERASE SIGMA-70 FACTOR ECF SUBFAMILY"/>
    <property type="match status" value="1"/>
</dbReference>
<gene>
    <name evidence="7" type="ORF">GM418_21890</name>
</gene>
<dbReference type="GO" id="GO:0016987">
    <property type="term" value="F:sigma factor activity"/>
    <property type="evidence" value="ECO:0007669"/>
    <property type="project" value="UniProtKB-KW"/>
</dbReference>
<feature type="domain" description="RNA polymerase sigma factor 70 region 4 type 2" evidence="6">
    <location>
        <begin position="125"/>
        <end position="175"/>
    </location>
</feature>
<dbReference type="EMBL" id="CP046401">
    <property type="protein sequence ID" value="QGY46216.1"/>
    <property type="molecule type" value="Genomic_DNA"/>
</dbReference>
<dbReference type="InterPro" id="IPR039425">
    <property type="entry name" value="RNA_pol_sigma-70-like"/>
</dbReference>
<accession>A0A6I6JT56</accession>
<dbReference type="NCBIfam" id="TIGR02937">
    <property type="entry name" value="sigma70-ECF"/>
    <property type="match status" value="1"/>
</dbReference>
<keyword evidence="3" id="KW-0731">Sigma factor</keyword>
<dbReference type="Pfam" id="PF04542">
    <property type="entry name" value="Sigma70_r2"/>
    <property type="match status" value="1"/>
</dbReference>
<reference evidence="7 8" key="1">
    <citation type="submission" date="2019-11" db="EMBL/GenBank/DDBJ databases">
        <authorList>
            <person name="Zheng R.K."/>
            <person name="Sun C.M."/>
        </authorList>
    </citation>
    <scope>NUCLEOTIDE SEQUENCE [LARGE SCALE GENOMIC DNA]</scope>
    <source>
        <strain evidence="7 8">WC007</strain>
    </source>
</reference>
<dbReference type="SUPFAM" id="SSF88946">
    <property type="entry name" value="Sigma2 domain of RNA polymerase sigma factors"/>
    <property type="match status" value="1"/>
</dbReference>
<dbReference type="CDD" id="cd06171">
    <property type="entry name" value="Sigma70_r4"/>
    <property type="match status" value="1"/>
</dbReference>
<sequence length="200" mass="23777">MEKNYEELFIFNRMAQGDKDAFRFFFEKYYAELCTMINFYIQNPEISEEIAQDIYVHFWEKRKNIEISTSVKSYLLKASKNKGLNYLRNERTKLNIHEKLGKVAENNFDEISEDSIDAGWLQDVITRSIDSLPPKCREIFIMAKEKELSYKEIAEQLGISVKTVENQMGKALKNLREILRPYYNEIFVFFFVLLFNLSKV</sequence>
<dbReference type="RefSeq" id="WP_158869353.1">
    <property type="nucleotide sequence ID" value="NZ_CP046401.1"/>
</dbReference>
<evidence type="ECO:0000313" key="8">
    <source>
        <dbReference type="Proteomes" id="UP000428260"/>
    </source>
</evidence>
<protein>
    <submittedName>
        <fullName evidence="7">RNA polymerase sigma-70 factor</fullName>
    </submittedName>
</protein>
<organism evidence="7 8">
    <name type="scientific">Maribellus comscasis</name>
    <dbReference type="NCBI Taxonomy" id="2681766"/>
    <lineage>
        <taxon>Bacteria</taxon>
        <taxon>Pseudomonadati</taxon>
        <taxon>Bacteroidota</taxon>
        <taxon>Bacteroidia</taxon>
        <taxon>Marinilabiliales</taxon>
        <taxon>Prolixibacteraceae</taxon>
        <taxon>Maribellus</taxon>
    </lineage>
</organism>
<proteinExistence type="inferred from homology"/>
<dbReference type="InterPro" id="IPR013249">
    <property type="entry name" value="RNA_pol_sigma70_r4_t2"/>
</dbReference>
<dbReference type="Gene3D" id="1.10.10.10">
    <property type="entry name" value="Winged helix-like DNA-binding domain superfamily/Winged helix DNA-binding domain"/>
    <property type="match status" value="1"/>
</dbReference>
<evidence type="ECO:0000256" key="2">
    <source>
        <dbReference type="ARBA" id="ARBA00023015"/>
    </source>
</evidence>
<keyword evidence="4" id="KW-0804">Transcription</keyword>
<dbReference type="GO" id="GO:0003677">
    <property type="term" value="F:DNA binding"/>
    <property type="evidence" value="ECO:0007669"/>
    <property type="project" value="InterPro"/>
</dbReference>
<keyword evidence="2" id="KW-0805">Transcription regulation</keyword>
<evidence type="ECO:0000313" key="7">
    <source>
        <dbReference type="EMBL" id="QGY46216.1"/>
    </source>
</evidence>
<dbReference type="NCBIfam" id="TIGR02985">
    <property type="entry name" value="Sig70_bacteroi1"/>
    <property type="match status" value="1"/>
</dbReference>
<dbReference type="AlphaFoldDB" id="A0A6I6JT56"/>
<dbReference type="Proteomes" id="UP000428260">
    <property type="component" value="Chromosome"/>
</dbReference>
<dbReference type="InterPro" id="IPR014327">
    <property type="entry name" value="RNA_pol_sigma70_bacteroid"/>
</dbReference>
<evidence type="ECO:0000256" key="1">
    <source>
        <dbReference type="ARBA" id="ARBA00010641"/>
    </source>
</evidence>
<dbReference type="PANTHER" id="PTHR43133">
    <property type="entry name" value="RNA POLYMERASE ECF-TYPE SIGMA FACTO"/>
    <property type="match status" value="1"/>
</dbReference>
<dbReference type="InterPro" id="IPR013325">
    <property type="entry name" value="RNA_pol_sigma_r2"/>
</dbReference>
<comment type="similarity">
    <text evidence="1">Belongs to the sigma-70 factor family. ECF subfamily.</text>
</comment>
<dbReference type="KEGG" id="mcos:GM418_21890"/>
<feature type="domain" description="RNA polymerase sigma-70 region 2" evidence="5">
    <location>
        <begin position="26"/>
        <end position="91"/>
    </location>
</feature>
<evidence type="ECO:0000256" key="4">
    <source>
        <dbReference type="ARBA" id="ARBA00023163"/>
    </source>
</evidence>
<dbReference type="InterPro" id="IPR007627">
    <property type="entry name" value="RNA_pol_sigma70_r2"/>
</dbReference>
<dbReference type="InterPro" id="IPR036388">
    <property type="entry name" value="WH-like_DNA-bd_sf"/>
</dbReference>
<dbReference type="InterPro" id="IPR014284">
    <property type="entry name" value="RNA_pol_sigma-70_dom"/>
</dbReference>
<dbReference type="GO" id="GO:0006352">
    <property type="term" value="P:DNA-templated transcription initiation"/>
    <property type="evidence" value="ECO:0007669"/>
    <property type="project" value="InterPro"/>
</dbReference>
<evidence type="ECO:0000259" key="5">
    <source>
        <dbReference type="Pfam" id="PF04542"/>
    </source>
</evidence>
<dbReference type="InterPro" id="IPR013324">
    <property type="entry name" value="RNA_pol_sigma_r3/r4-like"/>
</dbReference>
<evidence type="ECO:0000259" key="6">
    <source>
        <dbReference type="Pfam" id="PF08281"/>
    </source>
</evidence>
<dbReference type="Gene3D" id="1.10.1740.10">
    <property type="match status" value="1"/>
</dbReference>
<keyword evidence="8" id="KW-1185">Reference proteome</keyword>
<evidence type="ECO:0000256" key="3">
    <source>
        <dbReference type="ARBA" id="ARBA00023082"/>
    </source>
</evidence>
<dbReference type="Pfam" id="PF08281">
    <property type="entry name" value="Sigma70_r4_2"/>
    <property type="match status" value="1"/>
</dbReference>
<dbReference type="SUPFAM" id="SSF88659">
    <property type="entry name" value="Sigma3 and sigma4 domains of RNA polymerase sigma factors"/>
    <property type="match status" value="1"/>
</dbReference>
<name>A0A6I6JT56_9BACT</name>